<sequence length="92" mass="10693">MENINQYAKNISPELYDKLKTAVETGKWLDGAKLSEEQKAHSLQLVMAYQKEFNEKPDHFTIDQNGEIHMEAKSTLKKQFSDKEEDVHLLNL</sequence>
<dbReference type="InterPro" id="IPR009749">
    <property type="entry name" value="DUF1315"/>
</dbReference>
<organism evidence="1 2">
    <name type="scientific">Psychromonas aquatilis</name>
    <dbReference type="NCBI Taxonomy" id="2005072"/>
    <lineage>
        <taxon>Bacteria</taxon>
        <taxon>Pseudomonadati</taxon>
        <taxon>Pseudomonadota</taxon>
        <taxon>Gammaproteobacteria</taxon>
        <taxon>Alteromonadales</taxon>
        <taxon>Psychromonadaceae</taxon>
        <taxon>Psychromonas</taxon>
    </lineage>
</organism>
<gene>
    <name evidence="1" type="ORF">V6256_07525</name>
</gene>
<accession>A0ABU9GQ56</accession>
<dbReference type="Pfam" id="PF07023">
    <property type="entry name" value="DUF1315"/>
    <property type="match status" value="1"/>
</dbReference>
<keyword evidence="2" id="KW-1185">Reference proteome</keyword>
<protein>
    <submittedName>
        <fullName evidence="1">DUF1315 family protein</fullName>
    </submittedName>
</protein>
<evidence type="ECO:0000313" key="1">
    <source>
        <dbReference type="EMBL" id="MEL0629455.1"/>
    </source>
</evidence>
<dbReference type="RefSeq" id="WP_341597463.1">
    <property type="nucleotide sequence ID" value="NZ_JBAKAZ010000022.1"/>
</dbReference>
<proteinExistence type="predicted"/>
<evidence type="ECO:0000313" key="2">
    <source>
        <dbReference type="Proteomes" id="UP001369082"/>
    </source>
</evidence>
<name>A0ABU9GQ56_9GAMM</name>
<reference evidence="1 2" key="1">
    <citation type="submission" date="2024-02" db="EMBL/GenBank/DDBJ databases">
        <title>Bacteria isolated from the canopy kelp, Nereocystis luetkeana.</title>
        <authorList>
            <person name="Pfister C.A."/>
            <person name="Younker I.T."/>
            <person name="Light S.H."/>
        </authorList>
    </citation>
    <scope>NUCLEOTIDE SEQUENCE [LARGE SCALE GENOMIC DNA]</scope>
    <source>
        <strain evidence="1 2">TI.1.05</strain>
    </source>
</reference>
<dbReference type="Proteomes" id="UP001369082">
    <property type="component" value="Unassembled WGS sequence"/>
</dbReference>
<comment type="caution">
    <text evidence="1">The sequence shown here is derived from an EMBL/GenBank/DDBJ whole genome shotgun (WGS) entry which is preliminary data.</text>
</comment>
<dbReference type="EMBL" id="JBAKAZ010000022">
    <property type="protein sequence ID" value="MEL0629455.1"/>
    <property type="molecule type" value="Genomic_DNA"/>
</dbReference>